<dbReference type="AlphaFoldDB" id="A0AAF0R488"/>
<evidence type="ECO:0000256" key="1">
    <source>
        <dbReference type="SAM" id="MobiDB-lite"/>
    </source>
</evidence>
<evidence type="ECO:0000313" key="3">
    <source>
        <dbReference type="Proteomes" id="UP001234989"/>
    </source>
</evidence>
<name>A0AAF0R488_SOLVR</name>
<dbReference type="EMBL" id="CP133617">
    <property type="protein sequence ID" value="WMV33783.1"/>
    <property type="molecule type" value="Genomic_DNA"/>
</dbReference>
<proteinExistence type="predicted"/>
<accession>A0AAF0R488</accession>
<gene>
    <name evidence="2" type="ORF">MTR67_027168</name>
</gene>
<sequence length="30" mass="3416">MQLPRSDHQVFTSFRGKAGQSSRRTSYSPC</sequence>
<reference evidence="2" key="1">
    <citation type="submission" date="2023-08" db="EMBL/GenBank/DDBJ databases">
        <title>A de novo genome assembly of Solanum verrucosum Schlechtendal, a Mexican diploid species geographically isolated from the other diploid A-genome species in potato relatives.</title>
        <authorList>
            <person name="Hosaka K."/>
        </authorList>
    </citation>
    <scope>NUCLEOTIDE SEQUENCE</scope>
    <source>
        <tissue evidence="2">Young leaves</tissue>
    </source>
</reference>
<feature type="compositionally biased region" description="Polar residues" evidence="1">
    <location>
        <begin position="19"/>
        <end position="30"/>
    </location>
</feature>
<protein>
    <submittedName>
        <fullName evidence="2">Uncharacterized protein</fullName>
    </submittedName>
</protein>
<keyword evidence="3" id="KW-1185">Reference proteome</keyword>
<organism evidence="2 3">
    <name type="scientific">Solanum verrucosum</name>
    <dbReference type="NCBI Taxonomy" id="315347"/>
    <lineage>
        <taxon>Eukaryota</taxon>
        <taxon>Viridiplantae</taxon>
        <taxon>Streptophyta</taxon>
        <taxon>Embryophyta</taxon>
        <taxon>Tracheophyta</taxon>
        <taxon>Spermatophyta</taxon>
        <taxon>Magnoliopsida</taxon>
        <taxon>eudicotyledons</taxon>
        <taxon>Gunneridae</taxon>
        <taxon>Pentapetalae</taxon>
        <taxon>asterids</taxon>
        <taxon>lamiids</taxon>
        <taxon>Solanales</taxon>
        <taxon>Solanaceae</taxon>
        <taxon>Solanoideae</taxon>
        <taxon>Solaneae</taxon>
        <taxon>Solanum</taxon>
    </lineage>
</organism>
<evidence type="ECO:0000313" key="2">
    <source>
        <dbReference type="EMBL" id="WMV33783.1"/>
    </source>
</evidence>
<dbReference type="Proteomes" id="UP001234989">
    <property type="component" value="Chromosome 6"/>
</dbReference>
<feature type="region of interest" description="Disordered" evidence="1">
    <location>
        <begin position="1"/>
        <end position="30"/>
    </location>
</feature>